<accession>A0A6A5WT82</accession>
<gene>
    <name evidence="2" type="ORF">P154DRAFT_572592</name>
</gene>
<evidence type="ECO:0000256" key="1">
    <source>
        <dbReference type="SAM" id="MobiDB-lite"/>
    </source>
</evidence>
<organism evidence="2 3">
    <name type="scientific">Amniculicola lignicola CBS 123094</name>
    <dbReference type="NCBI Taxonomy" id="1392246"/>
    <lineage>
        <taxon>Eukaryota</taxon>
        <taxon>Fungi</taxon>
        <taxon>Dikarya</taxon>
        <taxon>Ascomycota</taxon>
        <taxon>Pezizomycotina</taxon>
        <taxon>Dothideomycetes</taxon>
        <taxon>Pleosporomycetidae</taxon>
        <taxon>Pleosporales</taxon>
        <taxon>Amniculicolaceae</taxon>
        <taxon>Amniculicola</taxon>
    </lineage>
</organism>
<evidence type="ECO:0000313" key="3">
    <source>
        <dbReference type="Proteomes" id="UP000799779"/>
    </source>
</evidence>
<dbReference type="EMBL" id="ML977569">
    <property type="protein sequence ID" value="KAF2004144.1"/>
    <property type="molecule type" value="Genomic_DNA"/>
</dbReference>
<reference evidence="2" key="1">
    <citation type="journal article" date="2020" name="Stud. Mycol.">
        <title>101 Dothideomycetes genomes: a test case for predicting lifestyles and emergence of pathogens.</title>
        <authorList>
            <person name="Haridas S."/>
            <person name="Albert R."/>
            <person name="Binder M."/>
            <person name="Bloem J."/>
            <person name="Labutti K."/>
            <person name="Salamov A."/>
            <person name="Andreopoulos B."/>
            <person name="Baker S."/>
            <person name="Barry K."/>
            <person name="Bills G."/>
            <person name="Bluhm B."/>
            <person name="Cannon C."/>
            <person name="Castanera R."/>
            <person name="Culley D."/>
            <person name="Daum C."/>
            <person name="Ezra D."/>
            <person name="Gonzalez J."/>
            <person name="Henrissat B."/>
            <person name="Kuo A."/>
            <person name="Liang C."/>
            <person name="Lipzen A."/>
            <person name="Lutzoni F."/>
            <person name="Magnuson J."/>
            <person name="Mondo S."/>
            <person name="Nolan M."/>
            <person name="Ohm R."/>
            <person name="Pangilinan J."/>
            <person name="Park H.-J."/>
            <person name="Ramirez L."/>
            <person name="Alfaro M."/>
            <person name="Sun H."/>
            <person name="Tritt A."/>
            <person name="Yoshinaga Y."/>
            <person name="Zwiers L.-H."/>
            <person name="Turgeon B."/>
            <person name="Goodwin S."/>
            <person name="Spatafora J."/>
            <person name="Crous P."/>
            <person name="Grigoriev I."/>
        </authorList>
    </citation>
    <scope>NUCLEOTIDE SEQUENCE</scope>
    <source>
        <strain evidence="2">CBS 123094</strain>
    </source>
</reference>
<dbReference type="GO" id="GO:0005507">
    <property type="term" value="F:copper ion binding"/>
    <property type="evidence" value="ECO:0007669"/>
    <property type="project" value="InterPro"/>
</dbReference>
<dbReference type="SUPFAM" id="SSF49998">
    <property type="entry name" value="Amine oxidase catalytic domain"/>
    <property type="match status" value="1"/>
</dbReference>
<dbReference type="GO" id="GO:0008131">
    <property type="term" value="F:primary methylamine oxidase activity"/>
    <property type="evidence" value="ECO:0007669"/>
    <property type="project" value="InterPro"/>
</dbReference>
<keyword evidence="3" id="KW-1185">Reference proteome</keyword>
<dbReference type="GO" id="GO:0048038">
    <property type="term" value="F:quinone binding"/>
    <property type="evidence" value="ECO:0007669"/>
    <property type="project" value="InterPro"/>
</dbReference>
<feature type="region of interest" description="Disordered" evidence="1">
    <location>
        <begin position="1"/>
        <end position="36"/>
    </location>
</feature>
<feature type="compositionally biased region" description="Polar residues" evidence="1">
    <location>
        <begin position="9"/>
        <end position="25"/>
    </location>
</feature>
<protein>
    <submittedName>
        <fullName evidence="2">Uncharacterized protein</fullName>
    </submittedName>
</protein>
<dbReference type="GO" id="GO:0009308">
    <property type="term" value="P:amine metabolic process"/>
    <property type="evidence" value="ECO:0007669"/>
    <property type="project" value="InterPro"/>
</dbReference>
<proteinExistence type="predicted"/>
<evidence type="ECO:0000313" key="2">
    <source>
        <dbReference type="EMBL" id="KAF2004144.1"/>
    </source>
</evidence>
<dbReference type="Proteomes" id="UP000799779">
    <property type="component" value="Unassembled WGS sequence"/>
</dbReference>
<name>A0A6A5WT82_9PLEO</name>
<sequence>MTIHGGLGQPTQARTAGTPTKTSTMKVAATPPLNPRGAIGTTANSLLKLLHFTKARASKFVNAAKTNPITNMLVGFKLSSFYSQMLLADKGSFHAKRSEYGQHAV</sequence>
<dbReference type="AlphaFoldDB" id="A0A6A5WT82"/>
<dbReference type="InterPro" id="IPR036460">
    <property type="entry name" value="Cu_amine_oxidase_C_sf"/>
</dbReference>